<feature type="region of interest" description="Disordered" evidence="1">
    <location>
        <begin position="88"/>
        <end position="292"/>
    </location>
</feature>
<dbReference type="Proteomes" id="UP000440578">
    <property type="component" value="Unassembled WGS sequence"/>
</dbReference>
<dbReference type="AlphaFoldDB" id="A0A6A4VVG2"/>
<keyword evidence="3" id="KW-1185">Reference proteome</keyword>
<evidence type="ECO:0000313" key="2">
    <source>
        <dbReference type="EMBL" id="KAF0298826.1"/>
    </source>
</evidence>
<feature type="region of interest" description="Disordered" evidence="1">
    <location>
        <begin position="355"/>
        <end position="382"/>
    </location>
</feature>
<name>A0A6A4VVG2_AMPAM</name>
<proteinExistence type="predicted"/>
<feature type="compositionally biased region" description="Low complexity" evidence="1">
    <location>
        <begin position="261"/>
        <end position="270"/>
    </location>
</feature>
<gene>
    <name evidence="2" type="ORF">FJT64_003827</name>
</gene>
<sequence length="412" mass="43027">MDDAAAFQAALGNTDINTGAAVDTWNPDRPGAMPAHAPHKSIWARDFVPSRRSWPAGGGSGGGGVTRPGTAGKVARLSVLETLQKAAAAVVEQKPDEEERRRAETSLMALYAPPAATETESQQSSGYASGATDAEPALTQPASEEGPAGERDPEPSVVSATGDGAPAADTQQSPEIGQRPRNPFRVRGPLRERLEASAKRRLSAGDAPAKPVTSKYFTAPSPAAERPQRAPVVQSMEEFLKRRQESAAALERSPKRARLEPSAAGKSAASSPPPALPAIPAPPPPPARSSADSWYKMSSVFDPKHAMTVWDSEVDGLRAAPAVTATPRSPGKENSPEKAAPAAAKRYLGRSPPAAALFGVRPGPSAGRGAPVGTPAATPCRKVGLAKPPAARQLNLKQMFGYRKPEVAQWKK</sequence>
<accession>A0A6A4VVG2</accession>
<evidence type="ECO:0000256" key="1">
    <source>
        <dbReference type="SAM" id="MobiDB-lite"/>
    </source>
</evidence>
<evidence type="ECO:0000313" key="3">
    <source>
        <dbReference type="Proteomes" id="UP000440578"/>
    </source>
</evidence>
<organism evidence="2 3">
    <name type="scientific">Amphibalanus amphitrite</name>
    <name type="common">Striped barnacle</name>
    <name type="synonym">Balanus amphitrite</name>
    <dbReference type="NCBI Taxonomy" id="1232801"/>
    <lineage>
        <taxon>Eukaryota</taxon>
        <taxon>Metazoa</taxon>
        <taxon>Ecdysozoa</taxon>
        <taxon>Arthropoda</taxon>
        <taxon>Crustacea</taxon>
        <taxon>Multicrustacea</taxon>
        <taxon>Cirripedia</taxon>
        <taxon>Thoracica</taxon>
        <taxon>Thoracicalcarea</taxon>
        <taxon>Balanomorpha</taxon>
        <taxon>Balanoidea</taxon>
        <taxon>Balanidae</taxon>
        <taxon>Amphibalaninae</taxon>
        <taxon>Amphibalanus</taxon>
    </lineage>
</organism>
<feature type="compositionally biased region" description="Basic and acidic residues" evidence="1">
    <location>
        <begin position="93"/>
        <end position="104"/>
    </location>
</feature>
<reference evidence="2 3" key="1">
    <citation type="submission" date="2019-07" db="EMBL/GenBank/DDBJ databases">
        <title>Draft genome assembly of a fouling barnacle, Amphibalanus amphitrite (Darwin, 1854): The first reference genome for Thecostraca.</title>
        <authorList>
            <person name="Kim W."/>
        </authorList>
    </citation>
    <scope>NUCLEOTIDE SEQUENCE [LARGE SCALE GENOMIC DNA]</scope>
    <source>
        <strain evidence="2">SNU_AA5</strain>
        <tissue evidence="2">Soma without cirri and trophi</tissue>
    </source>
</reference>
<feature type="compositionally biased region" description="Basic and acidic residues" evidence="1">
    <location>
        <begin position="189"/>
        <end position="198"/>
    </location>
</feature>
<protein>
    <submittedName>
        <fullName evidence="2">Uncharacterized protein</fullName>
    </submittedName>
</protein>
<feature type="compositionally biased region" description="Polar residues" evidence="1">
    <location>
        <begin position="118"/>
        <end position="127"/>
    </location>
</feature>
<dbReference type="EMBL" id="VIIS01001408">
    <property type="protein sequence ID" value="KAF0298826.1"/>
    <property type="molecule type" value="Genomic_DNA"/>
</dbReference>
<feature type="region of interest" description="Disordered" evidence="1">
    <location>
        <begin position="323"/>
        <end position="343"/>
    </location>
</feature>
<dbReference type="OrthoDB" id="26491at2759"/>
<comment type="caution">
    <text evidence="2">The sequence shown here is derived from an EMBL/GenBank/DDBJ whole genome shotgun (WGS) entry which is preliminary data.</text>
</comment>
<feature type="compositionally biased region" description="Gly residues" evidence="1">
    <location>
        <begin position="56"/>
        <end position="66"/>
    </location>
</feature>
<feature type="compositionally biased region" description="Pro residues" evidence="1">
    <location>
        <begin position="271"/>
        <end position="287"/>
    </location>
</feature>
<feature type="region of interest" description="Disordered" evidence="1">
    <location>
        <begin position="49"/>
        <end position="70"/>
    </location>
</feature>